<dbReference type="GO" id="GO:0005886">
    <property type="term" value="C:plasma membrane"/>
    <property type="evidence" value="ECO:0007669"/>
    <property type="project" value="TreeGrafter"/>
</dbReference>
<comment type="catalytic activity">
    <reaction evidence="1">
        <text>ATP + protein L-histidine = ADP + protein N-phospho-L-histidine.</text>
        <dbReference type="EC" id="2.7.13.3"/>
    </reaction>
</comment>
<dbReference type="PANTHER" id="PTHR43047:SF72">
    <property type="entry name" value="OSMOSENSING HISTIDINE PROTEIN KINASE SLN1"/>
    <property type="match status" value="1"/>
</dbReference>
<evidence type="ECO:0000256" key="7">
    <source>
        <dbReference type="SAM" id="MobiDB-lite"/>
    </source>
</evidence>
<dbReference type="SMART" id="SM00388">
    <property type="entry name" value="HisKA"/>
    <property type="match status" value="1"/>
</dbReference>
<dbReference type="InterPro" id="IPR003594">
    <property type="entry name" value="HATPase_dom"/>
</dbReference>
<dbReference type="CDD" id="cd00082">
    <property type="entry name" value="HisKA"/>
    <property type="match status" value="1"/>
</dbReference>
<evidence type="ECO:0000313" key="12">
    <source>
        <dbReference type="Proteomes" id="UP000193978"/>
    </source>
</evidence>
<keyword evidence="8" id="KW-0472">Membrane</keyword>
<dbReference type="AlphaFoldDB" id="A0A1W6MQX4"/>
<dbReference type="KEGG" id="mbry:B1812_01645"/>
<dbReference type="InterPro" id="IPR003661">
    <property type="entry name" value="HisK_dim/P_dom"/>
</dbReference>
<dbReference type="Gene3D" id="1.10.287.130">
    <property type="match status" value="1"/>
</dbReference>
<dbReference type="OrthoDB" id="9801651at2"/>
<dbReference type="InterPro" id="IPR000014">
    <property type="entry name" value="PAS"/>
</dbReference>
<dbReference type="Gene3D" id="3.30.450.20">
    <property type="entry name" value="PAS domain"/>
    <property type="match status" value="2"/>
</dbReference>
<dbReference type="PRINTS" id="PR00344">
    <property type="entry name" value="BCTRLSENSOR"/>
</dbReference>
<gene>
    <name evidence="11" type="ORF">B1812_01645</name>
</gene>
<dbReference type="Proteomes" id="UP000193978">
    <property type="component" value="Chromosome"/>
</dbReference>
<evidence type="ECO:0000256" key="4">
    <source>
        <dbReference type="ARBA" id="ARBA00022679"/>
    </source>
</evidence>
<evidence type="ECO:0000256" key="5">
    <source>
        <dbReference type="ARBA" id="ARBA00022777"/>
    </source>
</evidence>
<keyword evidence="8" id="KW-1133">Transmembrane helix</keyword>
<dbReference type="SMART" id="SM00091">
    <property type="entry name" value="PAS"/>
    <property type="match status" value="2"/>
</dbReference>
<dbReference type="InterPro" id="IPR005467">
    <property type="entry name" value="His_kinase_dom"/>
</dbReference>
<keyword evidence="6" id="KW-0175">Coiled coil</keyword>
<dbReference type="Pfam" id="PF02518">
    <property type="entry name" value="HATPase_c"/>
    <property type="match status" value="1"/>
</dbReference>
<dbReference type="STRING" id="655015.B1812_01645"/>
<evidence type="ECO:0000256" key="6">
    <source>
        <dbReference type="SAM" id="Coils"/>
    </source>
</evidence>
<dbReference type="Pfam" id="PF08447">
    <property type="entry name" value="PAS_3"/>
    <property type="match status" value="1"/>
</dbReference>
<feature type="region of interest" description="Disordered" evidence="7">
    <location>
        <begin position="774"/>
        <end position="822"/>
    </location>
</feature>
<dbReference type="SMART" id="SM00387">
    <property type="entry name" value="HATPase_c"/>
    <property type="match status" value="1"/>
</dbReference>
<dbReference type="PROSITE" id="PS50109">
    <property type="entry name" value="HIS_KIN"/>
    <property type="match status" value="1"/>
</dbReference>
<sequence>MARASAANATTRAEAIWSADRQGCNAGGPDPGEEKWLRRLALLAGVICILAIFEMVGALSSDAHDRLLLDAAADLDLFSKAIWRDLSEIIVQNRESAAIDEPLLAIAPLHASRGRSIVVTDGKDHIAATWPQSKLAGSTLVSMFGKQSQTDLERSGPVRIVMSDGTPALAIIRKLPAPFGSLAAIQPQSSVLIDWRAASSRHKLLLAATVAVLIVIVVAAFRQARRRQAAEQTNRRIKSRLATALSRGRCGLWDWDIEQGRLYWSDSMHEMLGREIERGSLTIGELAELIHPDDSDLLKVASTVASGRTTAADREFRIRHTSGAWIWMRARAEVIVDPETKRMHLVGIAVDVSEQKALAQATEAADRRLRDAIDAASQAFVLWDAHKRLVACNANFLEFHGLKSEDASPGAAYDAVMGRASGPTLRNEATPSASLGALACAYEARLADGRWLQINERRTKDGGFVSVGTDITQLKHNEENLLISERRLQATVVELTRSRQALEMQKQELAALAEQYHFQKSEAEAANLAKSEFLANMSHELRTPLNAIVGFSELMLQQPFGELGSSKYLEYCRDIHKSGGQLEAMVADILEMSRLERNEPQLSVNSVDLSKVVDDAATAWRQRALEKGVTFFCEIEDALLCAGDHAAIVKILGVLLSNSLKFTAPGGDVRLRARKRFGTIWICVADNGQGVEREALAKIGTPFLQSRAVIENGMKGSGLGLAIAHALVELLGGGLRLRSRVGVGTLALFRLPADPTASRDDAWRAQRPLASVAAARQPQPLGAAPRLAHARSEGVSGSGARSHGVEKITRKPGALSSKRKLP</sequence>
<dbReference type="Gene3D" id="2.10.70.100">
    <property type="match status" value="1"/>
</dbReference>
<dbReference type="SUPFAM" id="SSF55785">
    <property type="entry name" value="PYP-like sensor domain (PAS domain)"/>
    <property type="match status" value="2"/>
</dbReference>
<dbReference type="InterPro" id="IPR004358">
    <property type="entry name" value="Sig_transdc_His_kin-like_C"/>
</dbReference>
<dbReference type="Pfam" id="PF00512">
    <property type="entry name" value="HisKA"/>
    <property type="match status" value="1"/>
</dbReference>
<feature type="transmembrane region" description="Helical" evidence="8">
    <location>
        <begin position="204"/>
        <end position="221"/>
    </location>
</feature>
<dbReference type="InterPro" id="IPR001610">
    <property type="entry name" value="PAC"/>
</dbReference>
<feature type="domain" description="PAC" evidence="10">
    <location>
        <begin position="312"/>
        <end position="364"/>
    </location>
</feature>
<evidence type="ECO:0000259" key="9">
    <source>
        <dbReference type="PROSITE" id="PS50109"/>
    </source>
</evidence>
<name>A0A1W6MQX4_9HYPH</name>
<evidence type="ECO:0000313" key="11">
    <source>
        <dbReference type="EMBL" id="ARN79993.1"/>
    </source>
</evidence>
<dbReference type="EMBL" id="CP019948">
    <property type="protein sequence ID" value="ARN79993.1"/>
    <property type="molecule type" value="Genomic_DNA"/>
</dbReference>
<keyword evidence="5" id="KW-0418">Kinase</keyword>
<dbReference type="InterPro" id="IPR000700">
    <property type="entry name" value="PAS-assoc_C"/>
</dbReference>
<organism evidence="11 12">
    <name type="scientific">Methylocystis bryophila</name>
    <dbReference type="NCBI Taxonomy" id="655015"/>
    <lineage>
        <taxon>Bacteria</taxon>
        <taxon>Pseudomonadati</taxon>
        <taxon>Pseudomonadota</taxon>
        <taxon>Alphaproteobacteria</taxon>
        <taxon>Hyphomicrobiales</taxon>
        <taxon>Methylocystaceae</taxon>
        <taxon>Methylocystis</taxon>
    </lineage>
</organism>
<dbReference type="GO" id="GO:0000155">
    <property type="term" value="F:phosphorelay sensor kinase activity"/>
    <property type="evidence" value="ECO:0007669"/>
    <property type="project" value="InterPro"/>
</dbReference>
<evidence type="ECO:0000259" key="10">
    <source>
        <dbReference type="PROSITE" id="PS50113"/>
    </source>
</evidence>
<evidence type="ECO:0000256" key="8">
    <source>
        <dbReference type="SAM" id="Phobius"/>
    </source>
</evidence>
<dbReference type="NCBIfam" id="TIGR00229">
    <property type="entry name" value="sensory_box"/>
    <property type="match status" value="1"/>
</dbReference>
<accession>A0A1W6MQX4</accession>
<dbReference type="InterPro" id="IPR036097">
    <property type="entry name" value="HisK_dim/P_sf"/>
</dbReference>
<dbReference type="InterPro" id="IPR036890">
    <property type="entry name" value="HATPase_C_sf"/>
</dbReference>
<dbReference type="SUPFAM" id="SSF55874">
    <property type="entry name" value="ATPase domain of HSP90 chaperone/DNA topoisomerase II/histidine kinase"/>
    <property type="match status" value="1"/>
</dbReference>
<dbReference type="InterPro" id="IPR035965">
    <property type="entry name" value="PAS-like_dom_sf"/>
</dbReference>
<dbReference type="PROSITE" id="PS50113">
    <property type="entry name" value="PAC"/>
    <property type="match status" value="1"/>
</dbReference>
<dbReference type="Pfam" id="PF12860">
    <property type="entry name" value="PAS_7"/>
    <property type="match status" value="1"/>
</dbReference>
<evidence type="ECO:0000256" key="3">
    <source>
        <dbReference type="ARBA" id="ARBA00022553"/>
    </source>
</evidence>
<reference evidence="11 12" key="1">
    <citation type="submission" date="2017-02" db="EMBL/GenBank/DDBJ databases">
        <authorList>
            <person name="Peterson S.W."/>
        </authorList>
    </citation>
    <scope>NUCLEOTIDE SEQUENCE [LARGE SCALE GENOMIC DNA]</scope>
    <source>
        <strain evidence="11 12">S285</strain>
    </source>
</reference>
<dbReference type="InterPro" id="IPR013655">
    <property type="entry name" value="PAS_fold_3"/>
</dbReference>
<dbReference type="GO" id="GO:0009927">
    <property type="term" value="F:histidine phosphotransfer kinase activity"/>
    <property type="evidence" value="ECO:0007669"/>
    <property type="project" value="TreeGrafter"/>
</dbReference>
<feature type="coiled-coil region" evidence="6">
    <location>
        <begin position="485"/>
        <end position="522"/>
    </location>
</feature>
<dbReference type="Gene3D" id="3.30.565.10">
    <property type="entry name" value="Histidine kinase-like ATPase, C-terminal domain"/>
    <property type="match status" value="1"/>
</dbReference>
<dbReference type="EC" id="2.7.13.3" evidence="2"/>
<keyword evidence="3" id="KW-0597">Phosphoprotein</keyword>
<dbReference type="RefSeq" id="WP_085770047.1">
    <property type="nucleotide sequence ID" value="NZ_AP027149.1"/>
</dbReference>
<keyword evidence="12" id="KW-1185">Reference proteome</keyword>
<evidence type="ECO:0000256" key="2">
    <source>
        <dbReference type="ARBA" id="ARBA00012438"/>
    </source>
</evidence>
<protein>
    <recommendedName>
        <fullName evidence="2">histidine kinase</fullName>
        <ecNumber evidence="2">2.7.13.3</ecNumber>
    </recommendedName>
</protein>
<dbReference type="SUPFAM" id="SSF47384">
    <property type="entry name" value="Homodimeric domain of signal transducing histidine kinase"/>
    <property type="match status" value="1"/>
</dbReference>
<dbReference type="SMART" id="SM00086">
    <property type="entry name" value="PAC"/>
    <property type="match status" value="1"/>
</dbReference>
<proteinExistence type="predicted"/>
<dbReference type="CDD" id="cd00130">
    <property type="entry name" value="PAS"/>
    <property type="match status" value="1"/>
</dbReference>
<keyword evidence="4" id="KW-0808">Transferase</keyword>
<keyword evidence="8" id="KW-0812">Transmembrane</keyword>
<dbReference type="PANTHER" id="PTHR43047">
    <property type="entry name" value="TWO-COMPONENT HISTIDINE PROTEIN KINASE"/>
    <property type="match status" value="1"/>
</dbReference>
<feature type="domain" description="Histidine kinase" evidence="9">
    <location>
        <begin position="536"/>
        <end position="755"/>
    </location>
</feature>
<evidence type="ECO:0000256" key="1">
    <source>
        <dbReference type="ARBA" id="ARBA00000085"/>
    </source>
</evidence>